<dbReference type="Pfam" id="PF18962">
    <property type="entry name" value="Por_Secre_tail"/>
    <property type="match status" value="1"/>
</dbReference>
<protein>
    <submittedName>
        <fullName evidence="4">T9SS type A sorting domain-containing protein</fullName>
    </submittedName>
</protein>
<dbReference type="Proteomes" id="UP001285855">
    <property type="component" value="Unassembled WGS sequence"/>
</dbReference>
<keyword evidence="1 2" id="KW-0732">Signal</keyword>
<proteinExistence type="predicted"/>
<organism evidence="4 5">
    <name type="scientific">Winogradskyella aquimaris</name>
    <dbReference type="NCBI Taxonomy" id="864074"/>
    <lineage>
        <taxon>Bacteria</taxon>
        <taxon>Pseudomonadati</taxon>
        <taxon>Bacteroidota</taxon>
        <taxon>Flavobacteriia</taxon>
        <taxon>Flavobacteriales</taxon>
        <taxon>Flavobacteriaceae</taxon>
        <taxon>Winogradskyella</taxon>
    </lineage>
</organism>
<evidence type="ECO:0000256" key="1">
    <source>
        <dbReference type="ARBA" id="ARBA00022729"/>
    </source>
</evidence>
<dbReference type="EMBL" id="JAXDAE010000001">
    <property type="protein sequence ID" value="MDY2585790.1"/>
    <property type="molecule type" value="Genomic_DNA"/>
</dbReference>
<dbReference type="InterPro" id="IPR026444">
    <property type="entry name" value="Secre_tail"/>
</dbReference>
<evidence type="ECO:0000313" key="4">
    <source>
        <dbReference type="EMBL" id="MDY2585790.1"/>
    </source>
</evidence>
<feature type="chain" id="PRO_5045175671" evidence="2">
    <location>
        <begin position="22"/>
        <end position="433"/>
    </location>
</feature>
<feature type="domain" description="Secretion system C-terminal sorting" evidence="3">
    <location>
        <begin position="363"/>
        <end position="431"/>
    </location>
</feature>
<feature type="signal peptide" evidence="2">
    <location>
        <begin position="1"/>
        <end position="21"/>
    </location>
</feature>
<gene>
    <name evidence="4" type="ORF">SNF14_00440</name>
</gene>
<reference evidence="4 5" key="1">
    <citation type="submission" date="2023-11" db="EMBL/GenBank/DDBJ databases">
        <title>Winogradskyella pelagius sp. nov., isolated from coastal sediment.</title>
        <authorList>
            <person name="Li F."/>
        </authorList>
    </citation>
    <scope>NUCLEOTIDE SEQUENCE [LARGE SCALE GENOMIC DNA]</scope>
    <source>
        <strain evidence="4 5">KCTC 23502</strain>
    </source>
</reference>
<evidence type="ECO:0000313" key="5">
    <source>
        <dbReference type="Proteomes" id="UP001285855"/>
    </source>
</evidence>
<dbReference type="Gene3D" id="2.60.120.430">
    <property type="entry name" value="Galactose-binding lectin"/>
    <property type="match status" value="1"/>
</dbReference>
<evidence type="ECO:0000256" key="2">
    <source>
        <dbReference type="SAM" id="SignalP"/>
    </source>
</evidence>
<comment type="caution">
    <text evidence="4">The sequence shown here is derived from an EMBL/GenBank/DDBJ whole genome shotgun (WGS) entry which is preliminary data.</text>
</comment>
<name>A0ABU5EHU5_9FLAO</name>
<keyword evidence="5" id="KW-1185">Reference proteome</keyword>
<accession>A0ABU5EHU5</accession>
<dbReference type="RefSeq" id="WP_320554177.1">
    <property type="nucleotide sequence ID" value="NZ_JAXDAE010000001.1"/>
</dbReference>
<dbReference type="InterPro" id="IPR008979">
    <property type="entry name" value="Galactose-bd-like_sf"/>
</dbReference>
<dbReference type="NCBIfam" id="TIGR04183">
    <property type="entry name" value="Por_Secre_tail"/>
    <property type="match status" value="1"/>
</dbReference>
<sequence>MKHIKHSILSIALLMCGNVFSQSLPLDFEVAEDDNWGAFNGATAAVVTDPTNTSNQVLELTSNGADFDGASLNMGTYIDLSNDSNNTMTLEFWAPDASNRTHLLKLEGASSQPVATELYFSTSAAGWQTITLDFGSGLANDYSILVLFADSGPGNTSSGTYYIDNIDGPNGAVIPPDPIPSGPANLPNAPNAEVYSIYNDNSGFTTTFPVAYDFGTLSGEPDLDPSATENKALKFNFGVAGWGQGEGGPDDVSSYNYVSFDYWAGPTVVGFDFVLISNSGAITEHKYQISVQEPVVNEAWTRVQIPMSFFTNIGFADTALWQWKFSPLNDSVDNSGIVYVDNIIFTQNLLSTNEFSTELFSVSPNPTNSIWNIDSNRQIIKAVWVYDIQGKQVITMTPNSNEAIIDASGLNNGIYMAKIEGENGTRTVKLIKN</sequence>
<evidence type="ECO:0000259" key="3">
    <source>
        <dbReference type="Pfam" id="PF18962"/>
    </source>
</evidence>
<dbReference type="Gene3D" id="2.60.120.260">
    <property type="entry name" value="Galactose-binding domain-like"/>
    <property type="match status" value="1"/>
</dbReference>
<dbReference type="SUPFAM" id="SSF49785">
    <property type="entry name" value="Galactose-binding domain-like"/>
    <property type="match status" value="2"/>
</dbReference>